<reference evidence="4" key="2">
    <citation type="submission" date="2021-03" db="EMBL/GenBank/DDBJ databases">
        <authorList>
            <person name="Jaffe A."/>
        </authorList>
    </citation>
    <scope>NUCLEOTIDE SEQUENCE</scope>
    <source>
        <strain evidence="4">RIFCSPLOWO2_01_FULL_43_13</strain>
    </source>
</reference>
<protein>
    <submittedName>
        <fullName evidence="2">Uncharacterized protein</fullName>
    </submittedName>
</protein>
<accession>A0A7J4JXX6</accession>
<name>A0A7J4JXX6_9ARCH</name>
<dbReference type="EMBL" id="DUFW01000074">
    <property type="protein sequence ID" value="HIH21830.1"/>
    <property type="molecule type" value="Genomic_DNA"/>
</dbReference>
<dbReference type="AlphaFoldDB" id="A0A7J4JXX6"/>
<gene>
    <name evidence="2" type="ORF">HA222_04200</name>
    <name evidence="3" type="ORF">HA227_04710</name>
    <name evidence="4" type="ORF">J4478_01120</name>
</gene>
<dbReference type="EMBL" id="DUFJ01000104">
    <property type="protein sequence ID" value="HIH33521.1"/>
    <property type="molecule type" value="Genomic_DNA"/>
</dbReference>
<keyword evidence="1" id="KW-0812">Transmembrane</keyword>
<dbReference type="EMBL" id="JAGVWB010000006">
    <property type="protein sequence ID" value="MBS3057985.1"/>
    <property type="molecule type" value="Genomic_DNA"/>
</dbReference>
<evidence type="ECO:0000313" key="3">
    <source>
        <dbReference type="EMBL" id="HIH33521.1"/>
    </source>
</evidence>
<reference evidence="4" key="3">
    <citation type="submission" date="2021-05" db="EMBL/GenBank/DDBJ databases">
        <title>Protein family content uncovers lineage relationships and bacterial pathway maintenance mechanisms in DPANN archaea.</title>
        <authorList>
            <person name="Castelle C.J."/>
            <person name="Meheust R."/>
            <person name="Jaffe A.L."/>
            <person name="Seitz K."/>
            <person name="Gong X."/>
            <person name="Baker B.J."/>
            <person name="Banfield J.F."/>
        </authorList>
    </citation>
    <scope>NUCLEOTIDE SEQUENCE</scope>
    <source>
        <strain evidence="4">RIFCSPLOWO2_01_FULL_43_13</strain>
    </source>
</reference>
<keyword evidence="1" id="KW-0472">Membrane</keyword>
<proteinExistence type="predicted"/>
<reference evidence="3 5" key="1">
    <citation type="journal article" date="2020" name="bioRxiv">
        <title>A rank-normalized archaeal taxonomy based on genome phylogeny resolves widespread incomplete and uneven classifications.</title>
        <authorList>
            <person name="Rinke C."/>
            <person name="Chuvochina M."/>
            <person name="Mussig A.J."/>
            <person name="Chaumeil P.-A."/>
            <person name="Waite D.W."/>
            <person name="Whitman W.B."/>
            <person name="Parks D.H."/>
            <person name="Hugenholtz P."/>
        </authorList>
    </citation>
    <scope>NUCLEOTIDE SEQUENCE [LARGE SCALE GENOMIC DNA]</scope>
    <source>
        <strain evidence="3">UBA10036</strain>
    </source>
</reference>
<feature type="transmembrane region" description="Helical" evidence="1">
    <location>
        <begin position="20"/>
        <end position="37"/>
    </location>
</feature>
<evidence type="ECO:0000313" key="5">
    <source>
        <dbReference type="Proteomes" id="UP000590964"/>
    </source>
</evidence>
<dbReference type="Proteomes" id="UP000680185">
    <property type="component" value="Unassembled WGS sequence"/>
</dbReference>
<dbReference type="Proteomes" id="UP000527315">
    <property type="component" value="Unassembled WGS sequence"/>
</dbReference>
<sequence length="59" mass="6471">MGSFAKFLKEEAADSEWSSIYLLLVFIIAALLLVALIKPMFRKSQEVVAKPVVQGSANT</sequence>
<keyword evidence="1" id="KW-1133">Transmembrane helix</keyword>
<evidence type="ECO:0000313" key="2">
    <source>
        <dbReference type="EMBL" id="HIH21830.1"/>
    </source>
</evidence>
<comment type="caution">
    <text evidence="2">The sequence shown here is derived from an EMBL/GenBank/DDBJ whole genome shotgun (WGS) entry which is preliminary data.</text>
</comment>
<organism evidence="2 5">
    <name type="scientific">Candidatus Iainarchaeum sp</name>
    <dbReference type="NCBI Taxonomy" id="3101447"/>
    <lineage>
        <taxon>Archaea</taxon>
        <taxon>Candidatus Iainarchaeota</taxon>
        <taxon>Candidatus Iainarchaeia</taxon>
        <taxon>Candidatus Iainarchaeales</taxon>
        <taxon>Candidatus Iainarchaeaceae</taxon>
        <taxon>Candidatus Iainarchaeum</taxon>
    </lineage>
</organism>
<evidence type="ECO:0000313" key="4">
    <source>
        <dbReference type="EMBL" id="MBS3057985.1"/>
    </source>
</evidence>
<dbReference type="Proteomes" id="UP000590964">
    <property type="component" value="Unassembled WGS sequence"/>
</dbReference>
<evidence type="ECO:0000256" key="1">
    <source>
        <dbReference type="SAM" id="Phobius"/>
    </source>
</evidence>